<evidence type="ECO:0000313" key="4">
    <source>
        <dbReference type="Proteomes" id="UP000215914"/>
    </source>
</evidence>
<feature type="signal peptide" evidence="2">
    <location>
        <begin position="1"/>
        <end position="26"/>
    </location>
</feature>
<protein>
    <recommendedName>
        <fullName evidence="5">Proline-rich protein 4</fullName>
    </recommendedName>
</protein>
<dbReference type="PANTHER" id="PTHR33935:SF22">
    <property type="entry name" value="OS10G0149400 PROTEIN"/>
    <property type="match status" value="1"/>
</dbReference>
<dbReference type="PANTHER" id="PTHR33935">
    <property type="entry name" value="OS10G0148100 PROTEIN"/>
    <property type="match status" value="1"/>
</dbReference>
<dbReference type="STRING" id="4232.A0A251UAJ2"/>
<feature type="compositionally biased region" description="Low complexity" evidence="1">
    <location>
        <begin position="360"/>
        <end position="381"/>
    </location>
</feature>
<evidence type="ECO:0000256" key="2">
    <source>
        <dbReference type="SAM" id="SignalP"/>
    </source>
</evidence>
<dbReference type="OMA" id="KVIPPIY"/>
<feature type="chain" id="PRO_5012535614" description="Proline-rich protein 4" evidence="2">
    <location>
        <begin position="27"/>
        <end position="450"/>
    </location>
</feature>
<name>A0A251UAJ2_HELAN</name>
<evidence type="ECO:0000256" key="1">
    <source>
        <dbReference type="SAM" id="MobiDB-lite"/>
    </source>
</evidence>
<dbReference type="PRINTS" id="PR01217">
    <property type="entry name" value="PRICHEXTENSN"/>
</dbReference>
<dbReference type="EMBL" id="CM007896">
    <property type="protein sequence ID" value="OTG19886.1"/>
    <property type="molecule type" value="Genomic_DNA"/>
</dbReference>
<dbReference type="InParanoid" id="A0A251UAJ2"/>
<dbReference type="Proteomes" id="UP000215914">
    <property type="component" value="Chromosome 7"/>
</dbReference>
<gene>
    <name evidence="3" type="ORF">HannXRQ_Chr07g0186871</name>
</gene>
<keyword evidence="2" id="KW-0732">Signal</keyword>
<proteinExistence type="predicted"/>
<dbReference type="Pfam" id="PF01190">
    <property type="entry name" value="Pollen_Ole_e_1"/>
    <property type="match status" value="1"/>
</dbReference>
<reference evidence="4" key="1">
    <citation type="journal article" date="2017" name="Nature">
        <title>The sunflower genome provides insights into oil metabolism, flowering and Asterid evolution.</title>
        <authorList>
            <person name="Badouin H."/>
            <person name="Gouzy J."/>
            <person name="Grassa C.J."/>
            <person name="Murat F."/>
            <person name="Staton S.E."/>
            <person name="Cottret L."/>
            <person name="Lelandais-Briere C."/>
            <person name="Owens G.L."/>
            <person name="Carrere S."/>
            <person name="Mayjonade B."/>
            <person name="Legrand L."/>
            <person name="Gill N."/>
            <person name="Kane N.C."/>
            <person name="Bowers J.E."/>
            <person name="Hubner S."/>
            <person name="Bellec A."/>
            <person name="Berard A."/>
            <person name="Berges H."/>
            <person name="Blanchet N."/>
            <person name="Boniface M.C."/>
            <person name="Brunel D."/>
            <person name="Catrice O."/>
            <person name="Chaidir N."/>
            <person name="Claudel C."/>
            <person name="Donnadieu C."/>
            <person name="Faraut T."/>
            <person name="Fievet G."/>
            <person name="Helmstetter N."/>
            <person name="King M."/>
            <person name="Knapp S.J."/>
            <person name="Lai Z."/>
            <person name="Le Paslier M.C."/>
            <person name="Lippi Y."/>
            <person name="Lorenzon L."/>
            <person name="Mandel J.R."/>
            <person name="Marage G."/>
            <person name="Marchand G."/>
            <person name="Marquand E."/>
            <person name="Bret-Mestries E."/>
            <person name="Morien E."/>
            <person name="Nambeesan S."/>
            <person name="Nguyen T."/>
            <person name="Pegot-Espagnet P."/>
            <person name="Pouilly N."/>
            <person name="Raftis F."/>
            <person name="Sallet E."/>
            <person name="Schiex T."/>
            <person name="Thomas J."/>
            <person name="Vandecasteele C."/>
            <person name="Vares D."/>
            <person name="Vear F."/>
            <person name="Vautrin S."/>
            <person name="Crespi M."/>
            <person name="Mangin B."/>
            <person name="Burke J.M."/>
            <person name="Salse J."/>
            <person name="Munos S."/>
            <person name="Vincourt P."/>
            <person name="Rieseberg L.H."/>
            <person name="Langlade N.B."/>
        </authorList>
    </citation>
    <scope>NUCLEOTIDE SEQUENCE [LARGE SCALE GENOMIC DNA]</scope>
    <source>
        <strain evidence="4">cv. SF193</strain>
    </source>
</reference>
<feature type="region of interest" description="Disordered" evidence="1">
    <location>
        <begin position="286"/>
        <end position="403"/>
    </location>
</feature>
<dbReference type="AlphaFoldDB" id="A0A251UAJ2"/>
<feature type="compositionally biased region" description="Pro residues" evidence="1">
    <location>
        <begin position="302"/>
        <end position="353"/>
    </location>
</feature>
<keyword evidence="4" id="KW-1185">Reference proteome</keyword>
<evidence type="ECO:0008006" key="5">
    <source>
        <dbReference type="Google" id="ProtNLM"/>
    </source>
</evidence>
<feature type="compositionally biased region" description="Polar residues" evidence="1">
    <location>
        <begin position="382"/>
        <end position="400"/>
    </location>
</feature>
<organism evidence="3 4">
    <name type="scientific">Helianthus annuus</name>
    <name type="common">Common sunflower</name>
    <dbReference type="NCBI Taxonomy" id="4232"/>
    <lineage>
        <taxon>Eukaryota</taxon>
        <taxon>Viridiplantae</taxon>
        <taxon>Streptophyta</taxon>
        <taxon>Embryophyta</taxon>
        <taxon>Tracheophyta</taxon>
        <taxon>Spermatophyta</taxon>
        <taxon>Magnoliopsida</taxon>
        <taxon>eudicotyledons</taxon>
        <taxon>Gunneridae</taxon>
        <taxon>Pentapetalae</taxon>
        <taxon>asterids</taxon>
        <taxon>campanulids</taxon>
        <taxon>Asterales</taxon>
        <taxon>Asteraceae</taxon>
        <taxon>Asteroideae</taxon>
        <taxon>Heliantheae alliance</taxon>
        <taxon>Heliantheae</taxon>
        <taxon>Helianthus</taxon>
    </lineage>
</organism>
<evidence type="ECO:0000313" key="3">
    <source>
        <dbReference type="EMBL" id="OTG19886.1"/>
    </source>
</evidence>
<accession>A0A251UAJ2</accession>
<sequence length="450" mass="50593">MRVYSVCRHETLLGFLLILLFSGSLCFGDDKVVEVVGIGECGDCKESNIKSSHALSGLKVTIDCKLANGKLKTRGVGELNGEGNFNIPLPQELIKDGKLSEECYVQLHNAANKPCALHDATLDAIKIVSLSKSDQKHTFGPTGKLKFSSAVCTSAFLWPFFKYPPLPKLPHWPKKHPFFGHHFPLPPLPPKVYPSFPFPPKIPFKKSFPPPVYDPPVVQPPPVPVYKPTPKPPVVEPPPTPVYKPEPKPPVPVYKPKPEPPVVKPEPPVYKPEPKPCPPVYKPKPEPPVVKPEPPVHKPKPEPPVVKPEPPVYKPKPEPPVVKPEPKPKPCPPVYKPKPEPPVYKPHPKPPVVKPDHLFTSHTQSHQLSSQIQSRQSLSHQNVTPRKNHQFLNRPQSQITSQNQSRLFSSRLLSQLTNHLQFQFTSQSHRFTNHLRFQHTSQHQSRHCHR</sequence>